<dbReference type="FunFam" id="3.30.470.30:FF:000003">
    <property type="entry name" value="DNA ligase"/>
    <property type="match status" value="1"/>
</dbReference>
<evidence type="ECO:0000256" key="7">
    <source>
        <dbReference type="ARBA" id="ARBA00022705"/>
    </source>
</evidence>
<evidence type="ECO:0000256" key="14">
    <source>
        <dbReference type="ARBA" id="ARBA00022842"/>
    </source>
</evidence>
<dbReference type="GO" id="GO:0051301">
    <property type="term" value="P:cell division"/>
    <property type="evidence" value="ECO:0007669"/>
    <property type="project" value="UniProtKB-KW"/>
</dbReference>
<dbReference type="InterPro" id="IPR036957">
    <property type="entry name" value="Znf_PARP_sf"/>
</dbReference>
<keyword evidence="14" id="KW-0460">Magnesium</keyword>
<feature type="compositionally biased region" description="Low complexity" evidence="23">
    <location>
        <begin position="767"/>
        <end position="777"/>
    </location>
</feature>
<evidence type="ECO:0000256" key="12">
    <source>
        <dbReference type="ARBA" id="ARBA00022833"/>
    </source>
</evidence>
<dbReference type="InterPro" id="IPR000977">
    <property type="entry name" value="DNA_ligase_ATP-dep"/>
</dbReference>
<comment type="cofactor">
    <cofactor evidence="1">
        <name>Mg(2+)</name>
        <dbReference type="ChEBI" id="CHEBI:18420"/>
    </cofactor>
</comment>
<feature type="domain" description="PARP-type" evidence="24">
    <location>
        <begin position="33"/>
        <end position="114"/>
    </location>
</feature>
<dbReference type="CDD" id="cd18431">
    <property type="entry name" value="BRCT_DNA_ligase_III"/>
    <property type="match status" value="1"/>
</dbReference>
<dbReference type="Pfam" id="PF00645">
    <property type="entry name" value="zf-PARP"/>
    <property type="match status" value="1"/>
</dbReference>
<dbReference type="PROSITE" id="PS00697">
    <property type="entry name" value="DNA_LIGASE_A1"/>
    <property type="match status" value="1"/>
</dbReference>
<dbReference type="InterPro" id="IPR012308">
    <property type="entry name" value="DNA_ligase_ATP-dep_N"/>
</dbReference>
<evidence type="ECO:0000256" key="17">
    <source>
        <dbReference type="ARBA" id="ARBA00023242"/>
    </source>
</evidence>
<dbReference type="CDD" id="cd07967">
    <property type="entry name" value="OBF_DNA_ligase_III"/>
    <property type="match status" value="1"/>
</dbReference>
<dbReference type="Proteomes" id="UP000002279">
    <property type="component" value="Chromosome 17"/>
</dbReference>
<feature type="region of interest" description="Disordered" evidence="23">
    <location>
        <begin position="110"/>
        <end position="153"/>
    </location>
</feature>
<dbReference type="FunFam" id="1.10.3260.10:FF:000002">
    <property type="entry name" value="DNA ligase"/>
    <property type="match status" value="1"/>
</dbReference>
<dbReference type="NCBIfam" id="TIGR00574">
    <property type="entry name" value="dnl1"/>
    <property type="match status" value="1"/>
</dbReference>
<protein>
    <recommendedName>
        <fullName evidence="21">DNA ligase</fullName>
        <ecNumber evidence="21">6.5.1.1</ecNumber>
    </recommendedName>
</protein>
<evidence type="ECO:0000259" key="25">
    <source>
        <dbReference type="PROSITE" id="PS50160"/>
    </source>
</evidence>
<sequence>MRWAFPASLLVRRTVGAPGPPAPRPGAMAEQRYCVDYAKRGTAGCKKCKDKIAKGACRIGKVVPNPFSESGGDMKEWYHVRCVFEKLERARAATKKIEDLTELEGWEELREPERGVPRRRSGHLPVPLAPRSAKPGPGPDAPSGSAAPGPAARRCDRTHRDCLLREFRKLCAMVADKPGYNAKTQIIQHFLQKGAGGDGFHGDVYLTVKLLLPGVIKSVYNLNDKQIVKLFSRIFQCSQEDMVRDLEQGDVSETVRIFFEQSRSFPPAAKSLLTLQEVDEGLLRLSKLTKEDDQQNLLRDLASRCTANDLKCIVRLIKHDLKMNSGAKHVLDALDPNAYEAFKASRDLRDVVERVLRNQREAEKGPGLRRTLSVQASLLTPVQPMLAEACKSIEYAMKKCPNGMYSEIKYDGERVQVHKSGDHFSYFSRSLKPVLPHKVAHFKDYIPRAFPGGHSMILDAEVLLIDTNTGKPLPFGTLGVHKKAAFQDAKVCLFVFDCIYFNDVSLMDRPLQERRRFLQDNMVEIPDRILFSEMKHVTRASDLADMINRVIREGLEGLVLKDVKSTYEPGKRHWLKVKKDYLNQGAMADTADLVVLGAFYGQGNKGGMMSIFLMGCYDPRAQRWCTVTKCAGGHDDATLARLQKELDVVKISKDPGKIPAWLKINKIYYPDFIVPDPKRAPVWEITGAEFSRSEAHTADGISIRFPRCTRIRDDKDWKSATNLQQLKELYQLSKEKADFTVTAPEEGGSGSGGEEEGDSGPSPPPRAAETAAGEPPAGKSPGRPGAARSGEGEDGAYPSSRPGTARGRRGGARPPPTVCPQTLLDIFTGVRLYLPPSTPDFGRLRRYFVAYDGDLVRESDAASATHAVGAGDGSPAARRVSPEWIWACVRKRGLVAPR</sequence>
<dbReference type="SUPFAM" id="SSF57716">
    <property type="entry name" value="Glucocorticoid receptor-like (DNA-binding domain)"/>
    <property type="match status" value="1"/>
</dbReference>
<dbReference type="Pfam" id="PF01068">
    <property type="entry name" value="DNA_ligase_A_M"/>
    <property type="match status" value="1"/>
</dbReference>
<reference evidence="27" key="3">
    <citation type="submission" date="2025-09" db="UniProtKB">
        <authorList>
            <consortium name="Ensembl"/>
        </authorList>
    </citation>
    <scope>IDENTIFICATION</scope>
    <source>
        <strain evidence="27">Glennie</strain>
    </source>
</reference>
<dbReference type="GO" id="GO:0043504">
    <property type="term" value="P:mitochondrial DNA repair"/>
    <property type="evidence" value="ECO:0007669"/>
    <property type="project" value="UniProtKB-ARBA"/>
</dbReference>
<dbReference type="AlphaFoldDB" id="A0A6I8P7F3"/>
<proteinExistence type="inferred from homology"/>
<dbReference type="GO" id="GO:0051053">
    <property type="term" value="P:negative regulation of DNA metabolic process"/>
    <property type="evidence" value="ECO:0007669"/>
    <property type="project" value="UniProtKB-ARBA"/>
</dbReference>
<name>A0A6I8P7F3_ORNAN</name>
<reference evidence="27" key="2">
    <citation type="submission" date="2025-08" db="UniProtKB">
        <authorList>
            <consortium name="Ensembl"/>
        </authorList>
    </citation>
    <scope>IDENTIFICATION</scope>
    <source>
        <strain evidence="27">Glennie</strain>
    </source>
</reference>
<organism evidence="27 28">
    <name type="scientific">Ornithorhynchus anatinus</name>
    <name type="common">Duckbill platypus</name>
    <dbReference type="NCBI Taxonomy" id="9258"/>
    <lineage>
        <taxon>Eukaryota</taxon>
        <taxon>Metazoa</taxon>
        <taxon>Chordata</taxon>
        <taxon>Craniata</taxon>
        <taxon>Vertebrata</taxon>
        <taxon>Euteleostomi</taxon>
        <taxon>Mammalia</taxon>
        <taxon>Monotremata</taxon>
        <taxon>Ornithorhynchidae</taxon>
        <taxon>Ornithorhynchus</taxon>
    </lineage>
</organism>
<evidence type="ECO:0000256" key="10">
    <source>
        <dbReference type="ARBA" id="ARBA00022763"/>
    </source>
</evidence>
<dbReference type="Pfam" id="PF04675">
    <property type="entry name" value="DNA_ligase_A_N"/>
    <property type="match status" value="1"/>
</dbReference>
<evidence type="ECO:0000313" key="27">
    <source>
        <dbReference type="Ensembl" id="ENSOANP00000048734.1"/>
    </source>
</evidence>
<gene>
    <name evidence="27" type="primary">LIG3</name>
</gene>
<dbReference type="GO" id="GO:0005739">
    <property type="term" value="C:mitochondrion"/>
    <property type="evidence" value="ECO:0007669"/>
    <property type="project" value="GOC"/>
</dbReference>
<dbReference type="PROSITE" id="PS50160">
    <property type="entry name" value="DNA_LIGASE_A3"/>
    <property type="match status" value="1"/>
</dbReference>
<dbReference type="SUPFAM" id="SSF50249">
    <property type="entry name" value="Nucleic acid-binding proteins"/>
    <property type="match status" value="1"/>
</dbReference>
<dbReference type="InterPro" id="IPR012309">
    <property type="entry name" value="DNA_ligase_ATP-dep_C"/>
</dbReference>
<accession>A0A6I8P7F3</accession>
<dbReference type="GO" id="GO:0003677">
    <property type="term" value="F:DNA binding"/>
    <property type="evidence" value="ECO:0007669"/>
    <property type="project" value="InterPro"/>
</dbReference>
<dbReference type="InterPro" id="IPR001510">
    <property type="entry name" value="Znf_PARP"/>
</dbReference>
<reference evidence="27 28" key="1">
    <citation type="journal article" date="2008" name="Nature">
        <title>Genome analysis of the platypus reveals unique signatures of evolution.</title>
        <authorList>
            <person name="Warren W.C."/>
            <person name="Hillier L.W."/>
            <person name="Marshall Graves J.A."/>
            <person name="Birney E."/>
            <person name="Ponting C.P."/>
            <person name="Grutzner F."/>
            <person name="Belov K."/>
            <person name="Miller W."/>
            <person name="Clarke L."/>
            <person name="Chinwalla A.T."/>
            <person name="Yang S.P."/>
            <person name="Heger A."/>
            <person name="Locke D.P."/>
            <person name="Miethke P."/>
            <person name="Waters P.D."/>
            <person name="Veyrunes F."/>
            <person name="Fulton L."/>
            <person name="Fulton B."/>
            <person name="Graves T."/>
            <person name="Wallis J."/>
            <person name="Puente X.S."/>
            <person name="Lopez-Otin C."/>
            <person name="Ordonez G.R."/>
            <person name="Eichler E.E."/>
            <person name="Chen L."/>
            <person name="Cheng Z."/>
            <person name="Deakin J.E."/>
            <person name="Alsop A."/>
            <person name="Thompson K."/>
            <person name="Kirby P."/>
            <person name="Papenfuss A.T."/>
            <person name="Wakefield M.J."/>
            <person name="Olender T."/>
            <person name="Lancet D."/>
            <person name="Huttley G.A."/>
            <person name="Smit A.F."/>
            <person name="Pask A."/>
            <person name="Temple-Smith P."/>
            <person name="Batzer M.A."/>
            <person name="Walker J.A."/>
            <person name="Konkel M.K."/>
            <person name="Harris R.S."/>
            <person name="Whittington C.M."/>
            <person name="Wong E.S."/>
            <person name="Gemmell N.J."/>
            <person name="Buschiazzo E."/>
            <person name="Vargas Jentzsch I.M."/>
            <person name="Merkel A."/>
            <person name="Schmitz J."/>
            <person name="Zemann A."/>
            <person name="Churakov G."/>
            <person name="Kriegs J.O."/>
            <person name="Brosius J."/>
            <person name="Murchison E.P."/>
            <person name="Sachidanandam R."/>
            <person name="Smith C."/>
            <person name="Hannon G.J."/>
            <person name="Tsend-Ayush E."/>
            <person name="McMillan D."/>
            <person name="Attenborough R."/>
            <person name="Rens W."/>
            <person name="Ferguson-Smith M."/>
            <person name="Lefevre C.M."/>
            <person name="Sharp J.A."/>
            <person name="Nicholas K.R."/>
            <person name="Ray D.A."/>
            <person name="Kube M."/>
            <person name="Reinhardt R."/>
            <person name="Pringle T.H."/>
            <person name="Taylor J."/>
            <person name="Jones R.C."/>
            <person name="Nixon B."/>
            <person name="Dacheux J.L."/>
            <person name="Niwa H."/>
            <person name="Sekita Y."/>
            <person name="Huang X."/>
            <person name="Stark A."/>
            <person name="Kheradpour P."/>
            <person name="Kellis M."/>
            <person name="Flicek P."/>
            <person name="Chen Y."/>
            <person name="Webber C."/>
            <person name="Hardison R."/>
            <person name="Nelson J."/>
            <person name="Hallsworth-Pepin K."/>
            <person name="Delehaunty K."/>
            <person name="Markovic C."/>
            <person name="Minx P."/>
            <person name="Feng Y."/>
            <person name="Kremitzki C."/>
            <person name="Mitreva M."/>
            <person name="Glasscock J."/>
            <person name="Wylie T."/>
            <person name="Wohldmann P."/>
            <person name="Thiru P."/>
            <person name="Nhan M.N."/>
            <person name="Pohl C.S."/>
            <person name="Smith S.M."/>
            <person name="Hou S."/>
            <person name="Nefedov M."/>
            <person name="de Jong P.J."/>
            <person name="Renfree M.B."/>
            <person name="Mardis E.R."/>
            <person name="Wilson R.K."/>
        </authorList>
    </citation>
    <scope>NUCLEOTIDE SEQUENCE [LARGE SCALE GENOMIC DNA]</scope>
    <source>
        <strain evidence="27 28">Glennie</strain>
    </source>
</reference>
<evidence type="ECO:0000256" key="1">
    <source>
        <dbReference type="ARBA" id="ARBA00001946"/>
    </source>
</evidence>
<dbReference type="PROSITE" id="PS50064">
    <property type="entry name" value="ZF_PARP_2"/>
    <property type="match status" value="1"/>
</dbReference>
<keyword evidence="28" id="KW-1185">Reference proteome</keyword>
<keyword evidence="12" id="KW-0862">Zinc</keyword>
<dbReference type="InterPro" id="IPR012340">
    <property type="entry name" value="NA-bd_OB-fold"/>
</dbReference>
<evidence type="ECO:0000259" key="26">
    <source>
        <dbReference type="PROSITE" id="PS50172"/>
    </source>
</evidence>
<dbReference type="SMART" id="SM01336">
    <property type="entry name" value="zf-PARP"/>
    <property type="match status" value="1"/>
</dbReference>
<dbReference type="FunFam" id="3.30.1740.10:FF:000001">
    <property type="entry name" value="DNA ligase"/>
    <property type="match status" value="1"/>
</dbReference>
<evidence type="ECO:0000256" key="19">
    <source>
        <dbReference type="ARBA" id="ARBA00034003"/>
    </source>
</evidence>
<dbReference type="InterPro" id="IPR016059">
    <property type="entry name" value="DNA_ligase_ATP-dep_CS"/>
</dbReference>
<evidence type="ECO:0000256" key="13">
    <source>
        <dbReference type="ARBA" id="ARBA00022840"/>
    </source>
</evidence>
<dbReference type="PANTHER" id="PTHR45674">
    <property type="entry name" value="DNA LIGASE 1/3 FAMILY MEMBER"/>
    <property type="match status" value="1"/>
</dbReference>
<dbReference type="FunFam" id="3.40.50.10190:FF:000032">
    <property type="entry name" value="DNA ligase"/>
    <property type="match status" value="1"/>
</dbReference>
<evidence type="ECO:0000256" key="9">
    <source>
        <dbReference type="ARBA" id="ARBA00022741"/>
    </source>
</evidence>
<dbReference type="PROSITE" id="PS00333">
    <property type="entry name" value="DNA_LIGASE_A2"/>
    <property type="match status" value="1"/>
</dbReference>
<dbReference type="InterPro" id="IPR036420">
    <property type="entry name" value="BRCT_dom_sf"/>
</dbReference>
<dbReference type="Ensembl" id="ENSOANT00000051956.1">
    <property type="protein sequence ID" value="ENSOANP00000048734.1"/>
    <property type="gene ID" value="ENSOANG00000050784.1"/>
</dbReference>
<evidence type="ECO:0000256" key="15">
    <source>
        <dbReference type="ARBA" id="ARBA00023172"/>
    </source>
</evidence>
<dbReference type="Gene3D" id="1.10.3260.10">
    <property type="entry name" value="DNA ligase, ATP-dependent, N-terminal domain"/>
    <property type="match status" value="1"/>
</dbReference>
<keyword evidence="7" id="KW-0235">DNA replication</keyword>
<evidence type="ECO:0000256" key="21">
    <source>
        <dbReference type="RuleBase" id="RU000617"/>
    </source>
</evidence>
<dbReference type="Gene3D" id="3.40.50.10190">
    <property type="entry name" value="BRCT domain"/>
    <property type="match status" value="1"/>
</dbReference>
<dbReference type="GO" id="GO:0005524">
    <property type="term" value="F:ATP binding"/>
    <property type="evidence" value="ECO:0007669"/>
    <property type="project" value="UniProtKB-KW"/>
</dbReference>
<keyword evidence="10 21" id="KW-0227">DNA damage</keyword>
<evidence type="ECO:0000256" key="3">
    <source>
        <dbReference type="ARBA" id="ARBA00007572"/>
    </source>
</evidence>
<comment type="subunit">
    <text evidence="20">Isoform 3 interacts (via BRCT domain) with the nuclear DNA-repair protein XRCC1. Interacts with POLG. Interacts with POLB.</text>
</comment>
<dbReference type="Gene3D" id="3.30.1490.70">
    <property type="match status" value="1"/>
</dbReference>
<dbReference type="InterPro" id="IPR012310">
    <property type="entry name" value="DNA_ligase_ATP-dep_cent"/>
</dbReference>
<dbReference type="Gene3D" id="3.30.470.30">
    <property type="entry name" value="DNA ligase/mRNA capping enzyme"/>
    <property type="match status" value="1"/>
</dbReference>
<dbReference type="GO" id="GO:0006310">
    <property type="term" value="P:DNA recombination"/>
    <property type="evidence" value="ECO:0007669"/>
    <property type="project" value="UniProtKB-KW"/>
</dbReference>
<evidence type="ECO:0000256" key="11">
    <source>
        <dbReference type="ARBA" id="ARBA00022771"/>
    </source>
</evidence>
<dbReference type="GO" id="GO:0097681">
    <property type="term" value="P:double-strand break repair via alternative nonhomologous end joining"/>
    <property type="evidence" value="ECO:0007669"/>
    <property type="project" value="UniProtKB-ARBA"/>
</dbReference>
<dbReference type="CDD" id="cd07902">
    <property type="entry name" value="Adenylation_DNA_ligase_III"/>
    <property type="match status" value="1"/>
</dbReference>
<dbReference type="GO" id="GO:0008270">
    <property type="term" value="F:zinc ion binding"/>
    <property type="evidence" value="ECO:0007669"/>
    <property type="project" value="UniProtKB-KW"/>
</dbReference>
<dbReference type="PROSITE" id="PS50172">
    <property type="entry name" value="BRCT"/>
    <property type="match status" value="1"/>
</dbReference>
<dbReference type="InterPro" id="IPR001357">
    <property type="entry name" value="BRCT_dom"/>
</dbReference>
<keyword evidence="18" id="KW-0131">Cell cycle</keyword>
<keyword evidence="16 21" id="KW-0234">DNA repair</keyword>
<feature type="compositionally biased region" description="Low complexity" evidence="23">
    <location>
        <begin position="141"/>
        <end position="152"/>
    </location>
</feature>
<dbReference type="InterPro" id="IPR031916">
    <property type="entry name" value="LIG3_BRCT"/>
</dbReference>
<keyword evidence="13 21" id="KW-0067">ATP-binding</keyword>
<evidence type="ECO:0000256" key="22">
    <source>
        <dbReference type="RuleBase" id="RU004196"/>
    </source>
</evidence>
<feature type="domain" description="ATP-dependent DNA ligase family profile" evidence="25">
    <location>
        <begin position="484"/>
        <end position="618"/>
    </location>
</feature>
<evidence type="ECO:0000256" key="16">
    <source>
        <dbReference type="ARBA" id="ARBA00023204"/>
    </source>
</evidence>
<dbReference type="GO" id="GO:0003910">
    <property type="term" value="F:DNA ligase (ATP) activity"/>
    <property type="evidence" value="ECO:0007669"/>
    <property type="project" value="UniProtKB-EC"/>
</dbReference>
<evidence type="ECO:0000256" key="2">
    <source>
        <dbReference type="ARBA" id="ARBA00004123"/>
    </source>
</evidence>
<evidence type="ECO:0000256" key="6">
    <source>
        <dbReference type="ARBA" id="ARBA00022618"/>
    </source>
</evidence>
<evidence type="ECO:0000256" key="20">
    <source>
        <dbReference type="ARBA" id="ARBA00065554"/>
    </source>
</evidence>
<dbReference type="PANTHER" id="PTHR45674:SF9">
    <property type="entry name" value="DNA LIGASE 3"/>
    <property type="match status" value="1"/>
</dbReference>
<dbReference type="FunFam" id="2.40.50.140:FF:000085">
    <property type="entry name" value="DNA ligase"/>
    <property type="match status" value="1"/>
</dbReference>
<evidence type="ECO:0000256" key="5">
    <source>
        <dbReference type="ARBA" id="ARBA00022598"/>
    </source>
</evidence>
<dbReference type="Gene3D" id="2.40.50.140">
    <property type="entry name" value="Nucleic acid-binding proteins"/>
    <property type="match status" value="1"/>
</dbReference>
<dbReference type="GeneTree" id="ENSGT00940000156492"/>
<evidence type="ECO:0000259" key="24">
    <source>
        <dbReference type="PROSITE" id="PS50064"/>
    </source>
</evidence>
<dbReference type="SUPFAM" id="SSF117018">
    <property type="entry name" value="ATP-dependent DNA ligase DNA-binding domain"/>
    <property type="match status" value="1"/>
</dbReference>
<keyword evidence="8" id="KW-0479">Metal-binding</keyword>
<comment type="subcellular location">
    <subcellularLocation>
        <location evidence="2">Nucleus</location>
    </subcellularLocation>
</comment>
<dbReference type="InterPro" id="IPR050191">
    <property type="entry name" value="ATP-dep_DNA_ligase"/>
</dbReference>
<keyword evidence="4" id="KW-0597">Phosphoprotein</keyword>
<dbReference type="GO" id="GO:0071897">
    <property type="term" value="P:DNA biosynthetic process"/>
    <property type="evidence" value="ECO:0007669"/>
    <property type="project" value="InterPro"/>
</dbReference>
<dbReference type="Gene3D" id="3.30.1740.10">
    <property type="entry name" value="Zinc finger, PARP-type"/>
    <property type="match status" value="1"/>
</dbReference>
<keyword evidence="5 21" id="KW-0436">Ligase</keyword>
<evidence type="ECO:0000256" key="4">
    <source>
        <dbReference type="ARBA" id="ARBA00022553"/>
    </source>
</evidence>
<dbReference type="InterPro" id="IPR036599">
    <property type="entry name" value="DNA_ligase_N_sf"/>
</dbReference>
<keyword evidence="9 21" id="KW-0547">Nucleotide-binding</keyword>
<keyword evidence="6" id="KW-0132">Cell division</keyword>
<dbReference type="PROSITE" id="PS00347">
    <property type="entry name" value="ZF_PARP_1"/>
    <property type="match status" value="1"/>
</dbReference>
<evidence type="ECO:0000256" key="18">
    <source>
        <dbReference type="ARBA" id="ARBA00023306"/>
    </source>
</evidence>
<comment type="similarity">
    <text evidence="3 22">Belongs to the ATP-dependent DNA ligase family.</text>
</comment>
<dbReference type="SUPFAM" id="SSF56091">
    <property type="entry name" value="DNA ligase/mRNA capping enzyme, catalytic domain"/>
    <property type="match status" value="1"/>
</dbReference>
<feature type="domain" description="BRCT" evidence="26">
    <location>
        <begin position="822"/>
        <end position="898"/>
    </location>
</feature>
<dbReference type="Bgee" id="ENSOANG00000050784">
    <property type="expression patterns" value="Expressed in cerebellum and 7 other cell types or tissues"/>
</dbReference>
<dbReference type="Pfam" id="PF16759">
    <property type="entry name" value="LIG3_BRCT"/>
    <property type="match status" value="1"/>
</dbReference>
<comment type="catalytic activity">
    <reaction evidence="19 21">
        <text>ATP + (deoxyribonucleotide)n-3'-hydroxyl + 5'-phospho-(deoxyribonucleotide)m = (deoxyribonucleotide)n+m + AMP + diphosphate.</text>
        <dbReference type="EC" id="6.5.1.1"/>
    </reaction>
</comment>
<dbReference type="Pfam" id="PF04679">
    <property type="entry name" value="DNA_ligase_A_C"/>
    <property type="match status" value="1"/>
</dbReference>
<dbReference type="SUPFAM" id="SSF52113">
    <property type="entry name" value="BRCT domain"/>
    <property type="match status" value="1"/>
</dbReference>
<evidence type="ECO:0000256" key="23">
    <source>
        <dbReference type="SAM" id="MobiDB-lite"/>
    </source>
</evidence>
<evidence type="ECO:0000256" key="8">
    <source>
        <dbReference type="ARBA" id="ARBA00022723"/>
    </source>
</evidence>
<dbReference type="GO" id="GO:0031981">
    <property type="term" value="C:nuclear lumen"/>
    <property type="evidence" value="ECO:0007669"/>
    <property type="project" value="UniProtKB-ARBA"/>
</dbReference>
<keyword evidence="11" id="KW-0863">Zinc-finger</keyword>
<keyword evidence="17" id="KW-0539">Nucleus</keyword>
<dbReference type="EC" id="6.5.1.1" evidence="21"/>
<feature type="region of interest" description="Disordered" evidence="23">
    <location>
        <begin position="741"/>
        <end position="819"/>
    </location>
</feature>
<keyword evidence="15 21" id="KW-0233">DNA recombination</keyword>
<evidence type="ECO:0000313" key="28">
    <source>
        <dbReference type="Proteomes" id="UP000002279"/>
    </source>
</evidence>
<dbReference type="GO" id="GO:0006260">
    <property type="term" value="P:DNA replication"/>
    <property type="evidence" value="ECO:0007669"/>
    <property type="project" value="UniProtKB-KW"/>
</dbReference>